<keyword evidence="4" id="KW-1185">Reference proteome</keyword>
<gene>
    <name evidence="3" type="ORF">FDY95_18930</name>
</gene>
<name>A0A5R8WLS8_9BACT</name>
<reference evidence="3 4" key="1">
    <citation type="submission" date="2019-05" db="EMBL/GenBank/DDBJ databases">
        <title>Hymenobacter edaphi sp. nov., isolated from abandoned arsenic-contaminated farmland soil.</title>
        <authorList>
            <person name="Nie L."/>
        </authorList>
    </citation>
    <scope>NUCLEOTIDE SEQUENCE [LARGE SCALE GENOMIC DNA]</scope>
    <source>
        <strain evidence="3 4">1-3-3-8</strain>
    </source>
</reference>
<dbReference type="EMBL" id="VAJM01000010">
    <property type="protein sequence ID" value="TLM90092.1"/>
    <property type="molecule type" value="Genomic_DNA"/>
</dbReference>
<protein>
    <recommendedName>
        <fullName evidence="2">Glycosyltransferase subfamily 4-like N-terminal domain-containing protein</fullName>
    </recommendedName>
</protein>
<evidence type="ECO:0000256" key="1">
    <source>
        <dbReference type="SAM" id="MobiDB-lite"/>
    </source>
</evidence>
<dbReference type="AlphaFoldDB" id="A0A5R8WLS8"/>
<feature type="region of interest" description="Disordered" evidence="1">
    <location>
        <begin position="175"/>
        <end position="194"/>
    </location>
</feature>
<accession>A0A5R8WLS8</accession>
<evidence type="ECO:0000313" key="3">
    <source>
        <dbReference type="EMBL" id="TLM90092.1"/>
    </source>
</evidence>
<feature type="region of interest" description="Disordered" evidence="1">
    <location>
        <begin position="94"/>
        <end position="121"/>
    </location>
</feature>
<evidence type="ECO:0000313" key="4">
    <source>
        <dbReference type="Proteomes" id="UP000305517"/>
    </source>
</evidence>
<proteinExistence type="predicted"/>
<dbReference type="RefSeq" id="WP_138080091.1">
    <property type="nucleotide sequence ID" value="NZ_VAJM01000010.1"/>
</dbReference>
<feature type="compositionally biased region" description="Low complexity" evidence="1">
    <location>
        <begin position="94"/>
        <end position="119"/>
    </location>
</feature>
<dbReference type="SUPFAM" id="SSF53756">
    <property type="entry name" value="UDP-Glycosyltransferase/glycogen phosphorylase"/>
    <property type="match status" value="1"/>
</dbReference>
<dbReference type="InterPro" id="IPR028098">
    <property type="entry name" value="Glyco_trans_4-like_N"/>
</dbReference>
<dbReference type="Pfam" id="PF13579">
    <property type="entry name" value="Glyco_trans_4_4"/>
    <property type="match status" value="1"/>
</dbReference>
<dbReference type="Gene3D" id="3.40.50.2000">
    <property type="entry name" value="Glycogen Phosphorylase B"/>
    <property type="match status" value="1"/>
</dbReference>
<evidence type="ECO:0000259" key="2">
    <source>
        <dbReference type="Pfam" id="PF13579"/>
    </source>
</evidence>
<sequence>MPAAPSSVLLLGWDDTSAALPLARQLSATSATELWTAAPLAAPAAHASRSLDVVPPLPAVLPVLGHRVPAFPYVGRGVGLPQPVAVPAAPYVGSSAAPAETPPETTARAAASGPATATTDRPMAVPAAPYIGAAHHADSALLNAPVPDYRLPVGTLSAMPSSPATAAAPAPALPADVAPAAEPGPAEAAELSSEAPLPLAAEIPAPPADSDPSPAATELLPEPVAAFDDPALDADDVALLAAPPDAAGLNFRIIQYARHAARLAHESTFEVIFAPDWHTWLAGVELRQLTRRPLVLQLTQLATDLATPAERGWVEALERITLPQADRILVPDDATAARLRQRYRQLAGRVFVLPAGAPALAAALVLDSRFSH</sequence>
<dbReference type="OrthoDB" id="9810929at2"/>
<comment type="caution">
    <text evidence="3">The sequence shown here is derived from an EMBL/GenBank/DDBJ whole genome shotgun (WGS) entry which is preliminary data.</text>
</comment>
<dbReference type="GO" id="GO:0016757">
    <property type="term" value="F:glycosyltransferase activity"/>
    <property type="evidence" value="ECO:0007669"/>
    <property type="project" value="UniProtKB-ARBA"/>
</dbReference>
<dbReference type="Proteomes" id="UP000305517">
    <property type="component" value="Unassembled WGS sequence"/>
</dbReference>
<feature type="domain" description="Glycosyltransferase subfamily 4-like N-terminal" evidence="2">
    <location>
        <begin position="230"/>
        <end position="356"/>
    </location>
</feature>
<organism evidence="3 4">
    <name type="scientific">Hymenobacter jeollabukensis</name>
    <dbReference type="NCBI Taxonomy" id="2025313"/>
    <lineage>
        <taxon>Bacteria</taxon>
        <taxon>Pseudomonadati</taxon>
        <taxon>Bacteroidota</taxon>
        <taxon>Cytophagia</taxon>
        <taxon>Cytophagales</taxon>
        <taxon>Hymenobacteraceae</taxon>
        <taxon>Hymenobacter</taxon>
    </lineage>
</organism>